<feature type="compositionally biased region" description="Polar residues" evidence="10">
    <location>
        <begin position="1"/>
        <end position="10"/>
    </location>
</feature>
<keyword evidence="4" id="KW-0276">Fatty acid metabolism</keyword>
<dbReference type="AlphaFoldDB" id="A0A919FK42"/>
<dbReference type="Proteomes" id="UP000617734">
    <property type="component" value="Unassembled WGS sequence"/>
</dbReference>
<dbReference type="GO" id="GO:0016020">
    <property type="term" value="C:membrane"/>
    <property type="evidence" value="ECO:0007669"/>
    <property type="project" value="UniProtKB-SubCell"/>
</dbReference>
<evidence type="ECO:0000256" key="11">
    <source>
        <dbReference type="SAM" id="Phobius"/>
    </source>
</evidence>
<feature type="domain" description="Fatty acid desaturase" evidence="12">
    <location>
        <begin position="62"/>
        <end position="277"/>
    </location>
</feature>
<dbReference type="InterPro" id="IPR005804">
    <property type="entry name" value="FA_desaturase_dom"/>
</dbReference>
<evidence type="ECO:0000256" key="8">
    <source>
        <dbReference type="ARBA" id="ARBA00023098"/>
    </source>
</evidence>
<sequence>MTVQAGQERTSPPEPSPQQLVSATRGGEKQGTAERVTLALFIGVPFLALLAAVPVAWGWGLGWLDLAIATVMYFVACHGITIGFHRYFTHGAFKANRALRLTLAVAGSLAIEGPLVRWVADHRKHHRFSDKEGDPHSPWRYGESVPALLKGLWWAHMGWLFDEEQTPQQKYAPDLIADPAIRAISRLFWLWTLISMMLPPLVGGLVTMSWQGALTAFFWGSLVRVALLHHVTWSINSICHAIGERPFKSRDRSGNVWWLAVLSCGESWHNLHHADPTSARHGVLRGQIDSSARLIRWFEQAGWARDVRWPDAERIAARRAA</sequence>
<evidence type="ECO:0000256" key="3">
    <source>
        <dbReference type="ARBA" id="ARBA00022692"/>
    </source>
</evidence>
<evidence type="ECO:0000259" key="12">
    <source>
        <dbReference type="Pfam" id="PF00487"/>
    </source>
</evidence>
<dbReference type="EMBL" id="BNBO01000008">
    <property type="protein sequence ID" value="GHH66879.1"/>
    <property type="molecule type" value="Genomic_DNA"/>
</dbReference>
<proteinExistence type="inferred from homology"/>
<evidence type="ECO:0000256" key="4">
    <source>
        <dbReference type="ARBA" id="ARBA00022832"/>
    </source>
</evidence>
<keyword evidence="6" id="KW-0560">Oxidoreductase</keyword>
<dbReference type="RefSeq" id="WP_190210574.1">
    <property type="nucleotide sequence ID" value="NZ_BNBO01000008.1"/>
</dbReference>
<name>A0A919FK42_9ACTN</name>
<dbReference type="PRINTS" id="PR00075">
    <property type="entry name" value="FACDDSATRASE"/>
</dbReference>
<keyword evidence="14" id="KW-1185">Reference proteome</keyword>
<reference evidence="13" key="2">
    <citation type="submission" date="2020-09" db="EMBL/GenBank/DDBJ databases">
        <authorList>
            <person name="Sun Q."/>
            <person name="Ohkuma M."/>
        </authorList>
    </citation>
    <scope>NUCLEOTIDE SEQUENCE</scope>
    <source>
        <strain evidence="13">JCM 4646</strain>
    </source>
</reference>
<dbReference type="GO" id="GO:0006631">
    <property type="term" value="P:fatty acid metabolic process"/>
    <property type="evidence" value="ECO:0007669"/>
    <property type="project" value="UniProtKB-KW"/>
</dbReference>
<dbReference type="GeneID" id="95352608"/>
<comment type="similarity">
    <text evidence="2">Belongs to the fatty acid desaturase type 2 family.</text>
</comment>
<evidence type="ECO:0000256" key="1">
    <source>
        <dbReference type="ARBA" id="ARBA00004141"/>
    </source>
</evidence>
<dbReference type="PANTHER" id="PTHR11351:SF3">
    <property type="entry name" value="BLL4393 PROTEIN"/>
    <property type="match status" value="1"/>
</dbReference>
<keyword evidence="9 11" id="KW-0472">Membrane</keyword>
<keyword evidence="3 11" id="KW-0812">Transmembrane</keyword>
<feature type="transmembrane region" description="Helical" evidence="11">
    <location>
        <begin position="188"/>
        <end position="210"/>
    </location>
</feature>
<evidence type="ECO:0000313" key="13">
    <source>
        <dbReference type="EMBL" id="GHH66879.1"/>
    </source>
</evidence>
<comment type="subcellular location">
    <subcellularLocation>
        <location evidence="1">Membrane</location>
        <topology evidence="1">Multi-pass membrane protein</topology>
    </subcellularLocation>
</comment>
<comment type="caution">
    <text evidence="13">The sequence shown here is derived from an EMBL/GenBank/DDBJ whole genome shotgun (WGS) entry which is preliminary data.</text>
</comment>
<gene>
    <name evidence="13" type="ORF">GCM10018781_21340</name>
</gene>
<evidence type="ECO:0000256" key="10">
    <source>
        <dbReference type="SAM" id="MobiDB-lite"/>
    </source>
</evidence>
<accession>A0A919FK42</accession>
<keyword evidence="5 11" id="KW-1133">Transmembrane helix</keyword>
<keyword evidence="8" id="KW-0443">Lipid metabolism</keyword>
<dbReference type="CDD" id="cd03505">
    <property type="entry name" value="Delta9-FADS-like"/>
    <property type="match status" value="1"/>
</dbReference>
<evidence type="ECO:0000256" key="7">
    <source>
        <dbReference type="ARBA" id="ARBA00023004"/>
    </source>
</evidence>
<dbReference type="Pfam" id="PF00487">
    <property type="entry name" value="FA_desaturase"/>
    <property type="match status" value="1"/>
</dbReference>
<evidence type="ECO:0000256" key="5">
    <source>
        <dbReference type="ARBA" id="ARBA00022989"/>
    </source>
</evidence>
<evidence type="ECO:0000256" key="6">
    <source>
        <dbReference type="ARBA" id="ARBA00023002"/>
    </source>
</evidence>
<feature type="transmembrane region" description="Helical" evidence="11">
    <location>
        <begin position="66"/>
        <end position="88"/>
    </location>
</feature>
<feature type="transmembrane region" description="Helical" evidence="11">
    <location>
        <begin position="38"/>
        <end position="60"/>
    </location>
</feature>
<organism evidence="13 14">
    <name type="scientific">Kitasatospora indigofera</name>
    <dbReference type="NCBI Taxonomy" id="67307"/>
    <lineage>
        <taxon>Bacteria</taxon>
        <taxon>Bacillati</taxon>
        <taxon>Actinomycetota</taxon>
        <taxon>Actinomycetes</taxon>
        <taxon>Kitasatosporales</taxon>
        <taxon>Streptomycetaceae</taxon>
        <taxon>Kitasatospora</taxon>
    </lineage>
</organism>
<reference evidence="13" key="1">
    <citation type="journal article" date="2014" name="Int. J. Syst. Evol. Microbiol.">
        <title>Complete genome sequence of Corynebacterium casei LMG S-19264T (=DSM 44701T), isolated from a smear-ripened cheese.</title>
        <authorList>
            <consortium name="US DOE Joint Genome Institute (JGI-PGF)"/>
            <person name="Walter F."/>
            <person name="Albersmeier A."/>
            <person name="Kalinowski J."/>
            <person name="Ruckert C."/>
        </authorList>
    </citation>
    <scope>NUCLEOTIDE SEQUENCE</scope>
    <source>
        <strain evidence="13">JCM 4646</strain>
    </source>
</reference>
<dbReference type="GO" id="GO:0016717">
    <property type="term" value="F:oxidoreductase activity, acting on paired donors, with oxidation of a pair of donors resulting in the reduction of molecular oxygen to two molecules of water"/>
    <property type="evidence" value="ECO:0007669"/>
    <property type="project" value="InterPro"/>
</dbReference>
<feature type="region of interest" description="Disordered" evidence="10">
    <location>
        <begin position="1"/>
        <end position="28"/>
    </location>
</feature>
<evidence type="ECO:0000313" key="14">
    <source>
        <dbReference type="Proteomes" id="UP000617734"/>
    </source>
</evidence>
<keyword evidence="7" id="KW-0408">Iron</keyword>
<evidence type="ECO:0000256" key="9">
    <source>
        <dbReference type="ARBA" id="ARBA00023136"/>
    </source>
</evidence>
<dbReference type="PANTHER" id="PTHR11351">
    <property type="entry name" value="ACYL-COA DESATURASE"/>
    <property type="match status" value="1"/>
</dbReference>
<dbReference type="InterPro" id="IPR015876">
    <property type="entry name" value="Acyl-CoA_DS"/>
</dbReference>
<protein>
    <submittedName>
        <fullName evidence="13">Stearoyl-CoA 9-desaturase</fullName>
    </submittedName>
</protein>
<evidence type="ECO:0000256" key="2">
    <source>
        <dbReference type="ARBA" id="ARBA00008749"/>
    </source>
</evidence>